<keyword evidence="5 6" id="KW-0833">Ubl conjugation pathway</keyword>
<feature type="region of interest" description="Disordered" evidence="7">
    <location>
        <begin position="1299"/>
        <end position="1321"/>
    </location>
</feature>
<keyword evidence="10" id="KW-1185">Reference proteome</keyword>
<dbReference type="Pfam" id="PF25579">
    <property type="entry name" value="TPR_TRIP12_N"/>
    <property type="match status" value="1"/>
</dbReference>
<comment type="catalytic activity">
    <reaction evidence="1">
        <text>S-ubiquitinyl-[E2 ubiquitin-conjugating enzyme]-L-cysteine + [acceptor protein]-L-lysine = [E2 ubiquitin-conjugating enzyme]-L-cysteine + N(6)-ubiquitinyl-[acceptor protein]-L-lysine.</text>
        <dbReference type="EC" id="2.3.2.26"/>
    </reaction>
</comment>
<dbReference type="CDD" id="cd00078">
    <property type="entry name" value="HECTc"/>
    <property type="match status" value="1"/>
</dbReference>
<dbReference type="Gene3D" id="3.30.2410.10">
    <property type="entry name" value="Hect, E3 ligase catalytic domain"/>
    <property type="match status" value="1"/>
</dbReference>
<dbReference type="InterPro" id="IPR011989">
    <property type="entry name" value="ARM-like"/>
</dbReference>
<gene>
    <name evidence="9" type="ORF">CVIRNUC_002901</name>
</gene>
<dbReference type="InterPro" id="IPR000225">
    <property type="entry name" value="Armadillo"/>
</dbReference>
<dbReference type="SUPFAM" id="SSF56204">
    <property type="entry name" value="Hect, E3 ligase catalytic domain"/>
    <property type="match status" value="1"/>
</dbReference>
<dbReference type="InterPro" id="IPR016024">
    <property type="entry name" value="ARM-type_fold"/>
</dbReference>
<evidence type="ECO:0000256" key="3">
    <source>
        <dbReference type="ARBA" id="ARBA00012485"/>
    </source>
</evidence>
<dbReference type="PANTHER" id="PTHR45670:SF1">
    <property type="entry name" value="E3 UBIQUITIN-PROTEIN LIGASE HECTD1"/>
    <property type="match status" value="1"/>
</dbReference>
<feature type="region of interest" description="Disordered" evidence="7">
    <location>
        <begin position="1175"/>
        <end position="1209"/>
    </location>
</feature>
<feature type="compositionally biased region" description="Basic residues" evidence="7">
    <location>
        <begin position="997"/>
        <end position="1006"/>
    </location>
</feature>
<dbReference type="EC" id="2.3.2.26" evidence="3"/>
<feature type="compositionally biased region" description="Pro residues" evidence="7">
    <location>
        <begin position="680"/>
        <end position="689"/>
    </location>
</feature>
<feature type="compositionally biased region" description="Basic and acidic residues" evidence="7">
    <location>
        <begin position="71"/>
        <end position="88"/>
    </location>
</feature>
<feature type="compositionally biased region" description="Low complexity" evidence="7">
    <location>
        <begin position="1177"/>
        <end position="1207"/>
    </location>
</feature>
<accession>A0AAV1HYQ0</accession>
<feature type="region of interest" description="Disordered" evidence="7">
    <location>
        <begin position="1338"/>
        <end position="1360"/>
    </location>
</feature>
<dbReference type="Gene3D" id="1.25.10.10">
    <property type="entry name" value="Leucine-rich Repeat Variant"/>
    <property type="match status" value="1"/>
</dbReference>
<feature type="domain" description="HECT" evidence="8">
    <location>
        <begin position="1651"/>
        <end position="1967"/>
    </location>
</feature>
<dbReference type="InterPro" id="IPR045322">
    <property type="entry name" value="HECTD1/TRIP12-like"/>
</dbReference>
<feature type="compositionally biased region" description="Low complexity" evidence="7">
    <location>
        <begin position="1053"/>
        <end position="1065"/>
    </location>
</feature>
<keyword evidence="4" id="KW-0808">Transferase</keyword>
<feature type="region of interest" description="Disordered" evidence="7">
    <location>
        <begin position="29"/>
        <end position="158"/>
    </location>
</feature>
<feature type="compositionally biased region" description="Polar residues" evidence="7">
    <location>
        <begin position="40"/>
        <end position="49"/>
    </location>
</feature>
<dbReference type="PANTHER" id="PTHR45670">
    <property type="entry name" value="E3 UBIQUITIN-PROTEIN LIGASE TRIP12"/>
    <property type="match status" value="1"/>
</dbReference>
<comment type="caution">
    <text evidence="9">The sequence shown here is derived from an EMBL/GenBank/DDBJ whole genome shotgun (WGS) entry which is preliminary data.</text>
</comment>
<evidence type="ECO:0000313" key="9">
    <source>
        <dbReference type="EMBL" id="CAK0761862.1"/>
    </source>
</evidence>
<feature type="compositionally biased region" description="Basic and acidic residues" evidence="7">
    <location>
        <begin position="95"/>
        <end position="108"/>
    </location>
</feature>
<dbReference type="InterPro" id="IPR000569">
    <property type="entry name" value="HECT_dom"/>
</dbReference>
<feature type="active site" description="Glycyl thioester intermediate" evidence="6">
    <location>
        <position position="1934"/>
    </location>
</feature>
<evidence type="ECO:0000256" key="6">
    <source>
        <dbReference type="PROSITE-ProRule" id="PRU00104"/>
    </source>
</evidence>
<name>A0AAV1HYQ0_9CHLO</name>
<dbReference type="EMBL" id="CAUYUE010000004">
    <property type="protein sequence ID" value="CAK0761862.1"/>
    <property type="molecule type" value="Genomic_DNA"/>
</dbReference>
<feature type="compositionally biased region" description="Basic and acidic residues" evidence="7">
    <location>
        <begin position="1300"/>
        <end position="1314"/>
    </location>
</feature>
<feature type="region of interest" description="Disordered" evidence="7">
    <location>
        <begin position="973"/>
        <end position="1078"/>
    </location>
</feature>
<proteinExistence type="inferred from homology"/>
<dbReference type="SUPFAM" id="SSF48371">
    <property type="entry name" value="ARM repeat"/>
    <property type="match status" value="1"/>
</dbReference>
<evidence type="ECO:0000256" key="1">
    <source>
        <dbReference type="ARBA" id="ARBA00000885"/>
    </source>
</evidence>
<dbReference type="SMART" id="SM00185">
    <property type="entry name" value="ARM"/>
    <property type="match status" value="3"/>
</dbReference>
<protein>
    <recommendedName>
        <fullName evidence="3">HECT-type E3 ubiquitin transferase</fullName>
        <ecNumber evidence="3">2.3.2.26</ecNumber>
    </recommendedName>
</protein>
<evidence type="ECO:0000259" key="8">
    <source>
        <dbReference type="PROSITE" id="PS50237"/>
    </source>
</evidence>
<evidence type="ECO:0000256" key="4">
    <source>
        <dbReference type="ARBA" id="ARBA00022679"/>
    </source>
</evidence>
<dbReference type="GO" id="GO:0043161">
    <property type="term" value="P:proteasome-mediated ubiquitin-dependent protein catabolic process"/>
    <property type="evidence" value="ECO:0007669"/>
    <property type="project" value="TreeGrafter"/>
</dbReference>
<dbReference type="Proteomes" id="UP001314263">
    <property type="component" value="Unassembled WGS sequence"/>
</dbReference>
<evidence type="ECO:0000256" key="5">
    <source>
        <dbReference type="ARBA" id="ARBA00022786"/>
    </source>
</evidence>
<feature type="compositionally biased region" description="Low complexity" evidence="7">
    <location>
        <begin position="984"/>
        <end position="996"/>
    </location>
</feature>
<evidence type="ECO:0000256" key="7">
    <source>
        <dbReference type="SAM" id="MobiDB-lite"/>
    </source>
</evidence>
<dbReference type="InterPro" id="IPR057948">
    <property type="entry name" value="TPR_TRIP12_N"/>
</dbReference>
<evidence type="ECO:0000256" key="2">
    <source>
        <dbReference type="ARBA" id="ARBA00006331"/>
    </source>
</evidence>
<evidence type="ECO:0000313" key="10">
    <source>
        <dbReference type="Proteomes" id="UP001314263"/>
    </source>
</evidence>
<dbReference type="Pfam" id="PF00632">
    <property type="entry name" value="HECT"/>
    <property type="match status" value="1"/>
</dbReference>
<dbReference type="Gene3D" id="3.90.1750.10">
    <property type="entry name" value="Hect, E3 ligase catalytic domains"/>
    <property type="match status" value="1"/>
</dbReference>
<dbReference type="PROSITE" id="PS50237">
    <property type="entry name" value="HECT"/>
    <property type="match status" value="1"/>
</dbReference>
<dbReference type="SMART" id="SM00119">
    <property type="entry name" value="HECTc"/>
    <property type="match status" value="1"/>
</dbReference>
<reference evidence="9 10" key="1">
    <citation type="submission" date="2023-10" db="EMBL/GenBank/DDBJ databases">
        <authorList>
            <person name="Maclean D."/>
            <person name="Macfadyen A."/>
        </authorList>
    </citation>
    <scope>NUCLEOTIDE SEQUENCE [LARGE SCALE GENOMIC DNA]</scope>
</reference>
<dbReference type="InterPro" id="IPR035983">
    <property type="entry name" value="Hect_E3_ubiquitin_ligase"/>
</dbReference>
<organism evidence="9 10">
    <name type="scientific">Coccomyxa viridis</name>
    <dbReference type="NCBI Taxonomy" id="1274662"/>
    <lineage>
        <taxon>Eukaryota</taxon>
        <taxon>Viridiplantae</taxon>
        <taxon>Chlorophyta</taxon>
        <taxon>core chlorophytes</taxon>
        <taxon>Trebouxiophyceae</taxon>
        <taxon>Trebouxiophyceae incertae sedis</taxon>
        <taxon>Coccomyxaceae</taxon>
        <taxon>Coccomyxa</taxon>
    </lineage>
</organism>
<dbReference type="GO" id="GO:0061630">
    <property type="term" value="F:ubiquitin protein ligase activity"/>
    <property type="evidence" value="ECO:0007669"/>
    <property type="project" value="UniProtKB-EC"/>
</dbReference>
<comment type="similarity">
    <text evidence="2">Belongs to the UPL family. K-HECT subfamily.</text>
</comment>
<feature type="compositionally biased region" description="Low complexity" evidence="7">
    <location>
        <begin position="1347"/>
        <end position="1360"/>
    </location>
</feature>
<sequence length="1967" mass="210081">METRLRTRRRDSEKEVAALQTQIVTRATARKAQAAGLDPNSLTDNQTALSPVAEGSSRRGSSQKAKSSTKRLRDTRSGTPKRPREAKRSFRSARKTLDAKPSPKKDSTVEAGPSTGKDTVAGPHHPVPQPDITTAMDRRHKASGDGSGQRESSADDGLRDQERAAQELFGRTFGSASQTLQGLLGKLGAGFDDLMPSGGMSSSQLKGLLVQLKQDDDEMSQLDALGQLNELLSISNEESLSMFPLDQLIPTLVHLLNAEHNPDVMLLAARAITFLADVLPSSCSSIVRHGAVPAFCARLLTIEYIDLAEQSLQALEKLSQEHPQAVLRQGGLVAVLSYLDFFQTGVQRTAVHTAATMCRSLVLDRLEPVATAVPILTNILQYPDAKVVEYACLALSRIAEALARSPEHLDMLCNHGLVSNAVQLVTVTEYGSMTSQLSISTYYGLIRLLTSCASGSPAVAESLLQANLPTTMHNLLASSPLFSTSTTSSSSVLCSSDQLRDVVSLALELLPPLPEPAQIVEENRRIIAGQAGTGGIEQDAVPTSAQLRIQFIRDNPELLRSFATSLLPQMLQVYNGSVVSQVRGKALQVVVKLVHFAPADMLRDLLQNVAISSFIAGLLASTNGVTLASAVLLAELLLCKLPDEYRRFFLKEGVIHAMEQLIETLPEEEAAAQPKSTSPIPAPMPAPRPPSRRSSARLKKDKDGDSEAPAEDAREAGQGSMDPAVAHAHAVAAAAAARRLNTSAAAAEHVRIAAIRRAAKFVTANFSSEQSGRGSETEGVRKLKQLCSELTSRPEAVKDLLAALQDEGADKISTYEFLSSGAVQELRAYLQGQDIAGKQDSGQLLQRLKAFAEVALVPHRSGTPHMRALISKLQDTLASVERFPVQCSNLGPSLSSSLRAFGTSSGSRSSHQGALSAGLSALAQPFKLRMARSPHETRLWDYSTNVVLIEPLASLQAVEDFLWPRVFRSNPPPEARGIGTPPTAAFAAAQAAAAARKSTRSSRSKSGRADEQAAEADLGSRSVPEAQEAPASRVEAQGRRSAGSKQTARRSSQRMTRAQASRAAAELADPTKDADEGGVAPMEEDYEALEVEAEAELAALAAEATAAAQAAGNRGTDDSGVVMLPGIARSEGDEDMNDVEGDEDIAYDDEDEDEDADVEDEAAMGIGAMQVHDMHLSESTPSASAPKSTETAAAAPAGPAVDAPGTARARTVQRDLSYAQAIGGRAATRHAPAAAEPAGEGRAAAAGAAAGGASQQGAASATAGAAASDRSGPADVPKLTFTIDGYPMSPTTTIFQAVEAAKRSRRQGERHAAESDSDSAACKRGRRLWEEIHTVHYHRADNPPPESVSAASTSAAAAAESTDMDTRSACVDMPLSELLCPDSAHLPASASQQTAEVLQLLRRLEALNRLALHIPRYVEDVAVKTKPPRLAPLTRKDFISKKLAPKLSQQLKDVLAVCGGDLPEWCSELVADYKFLFPFPLRQHYFHCTAFGMGRAVQHLQAMQAAEGASASAADREARELRLGRMSRQKVRISRKRIMESAMKVFDMYGSSRAVLEIEYFNEVGTGLGPTLEFYTMLSHDFQRRGLKLWRGDEEKLSSTATGMTAAASSAKKEDKKCAASAGLPAQSAAGESCAPDSYVQAPQGLFPAPLHPKEAAGNKTVERFRCLGRAMAKALQDSRLLDIPLSYTFYRAVLHWPIDLFDVRRFDSQLGQSLEMLAASHQAWQGSGGAAPEVLVDGQPIKDLCLTFVLPGYPQYELVEGGSELIVDSHNVGDYIDAVVNATLHEGIAAQMQGFREGFNDVFPIETLESFHEDELEAMLCGVGEKWTVEKLAESIKCDHGYTSESTAIRYFLEVISELDSSDQRRFLRFVTGSPRLPPGGIAALQPKLTVVRKVSASEGGAAADGGAGARSLQHAASTSFAADGDLPSVMTCANYIKLPPYSSKDTARARVLFAIREGQNSFDLS</sequence>
<feature type="compositionally biased region" description="Basic and acidic residues" evidence="7">
    <location>
        <begin position="698"/>
        <end position="715"/>
    </location>
</feature>
<feature type="region of interest" description="Disordered" evidence="7">
    <location>
        <begin position="668"/>
        <end position="721"/>
    </location>
</feature>
<dbReference type="GO" id="GO:0000209">
    <property type="term" value="P:protein polyubiquitination"/>
    <property type="evidence" value="ECO:0007669"/>
    <property type="project" value="TreeGrafter"/>
</dbReference>